<keyword evidence="10" id="KW-1185">Reference proteome</keyword>
<name>K5VRC8_PHACS</name>
<protein>
    <recommendedName>
        <fullName evidence="11">Cytoplasmic protein</fullName>
    </recommendedName>
</protein>
<dbReference type="GO" id="GO:0005085">
    <property type="term" value="F:guanyl-nucleotide exchange factor activity"/>
    <property type="evidence" value="ECO:0007669"/>
    <property type="project" value="UniProtKB-KW"/>
</dbReference>
<comment type="similarity">
    <text evidence="5">Belongs to the DOCK family.</text>
</comment>
<evidence type="ECO:0000259" key="8">
    <source>
        <dbReference type="PROSITE" id="PS51651"/>
    </source>
</evidence>
<dbReference type="GO" id="GO:0031267">
    <property type="term" value="F:small GTPase binding"/>
    <property type="evidence" value="ECO:0007669"/>
    <property type="project" value="TreeGrafter"/>
</dbReference>
<dbReference type="EMBL" id="JH930473">
    <property type="protein sequence ID" value="EKM54038.1"/>
    <property type="molecule type" value="Genomic_DNA"/>
</dbReference>
<dbReference type="Pfam" id="PF14429">
    <property type="entry name" value="DOCK-C2"/>
    <property type="match status" value="1"/>
</dbReference>
<dbReference type="Gene3D" id="1.20.1270.350">
    <property type="entry name" value="Dedicator of cytokinesis N-terminal subdomain"/>
    <property type="match status" value="1"/>
</dbReference>
<keyword evidence="3" id="KW-0597">Phosphoprotein</keyword>
<dbReference type="HOGENOM" id="CLU_000595_3_0_1"/>
<proteinExistence type="inferred from homology"/>
<evidence type="ECO:0000256" key="3">
    <source>
        <dbReference type="ARBA" id="ARBA00022553"/>
    </source>
</evidence>
<evidence type="ECO:0000256" key="4">
    <source>
        <dbReference type="ARBA" id="ARBA00022658"/>
    </source>
</evidence>
<feature type="compositionally biased region" description="Polar residues" evidence="6">
    <location>
        <begin position="229"/>
        <end position="239"/>
    </location>
</feature>
<dbReference type="InParanoid" id="K5VRC8"/>
<evidence type="ECO:0000259" key="7">
    <source>
        <dbReference type="PROSITE" id="PS51650"/>
    </source>
</evidence>
<feature type="region of interest" description="Disordered" evidence="6">
    <location>
        <begin position="180"/>
        <end position="259"/>
    </location>
</feature>
<dbReference type="PANTHER" id="PTHR45653">
    <property type="entry name" value="DEDICATOR OF CYTOKINESIS"/>
    <property type="match status" value="1"/>
</dbReference>
<feature type="domain" description="DOCKER" evidence="8">
    <location>
        <begin position="1608"/>
        <end position="2019"/>
    </location>
</feature>
<feature type="region of interest" description="Disordered" evidence="6">
    <location>
        <begin position="400"/>
        <end position="432"/>
    </location>
</feature>
<feature type="region of interest" description="Disordered" evidence="6">
    <location>
        <begin position="2057"/>
        <end position="2085"/>
    </location>
</feature>
<dbReference type="InterPro" id="IPR027357">
    <property type="entry name" value="DOCKER_dom"/>
</dbReference>
<dbReference type="KEGG" id="pco:PHACADRAFT_174540"/>
<evidence type="ECO:0000256" key="6">
    <source>
        <dbReference type="SAM" id="MobiDB-lite"/>
    </source>
</evidence>
<dbReference type="InterPro" id="IPR035892">
    <property type="entry name" value="C2_domain_sf"/>
</dbReference>
<dbReference type="Pfam" id="PF06920">
    <property type="entry name" value="DHR-2_Lobe_A"/>
    <property type="match status" value="1"/>
</dbReference>
<evidence type="ECO:0008006" key="11">
    <source>
        <dbReference type="Google" id="ProtNLM"/>
    </source>
</evidence>
<accession>K5VRC8</accession>
<dbReference type="InterPro" id="IPR043162">
    <property type="entry name" value="DOCK_C_lobe_C"/>
</dbReference>
<dbReference type="InterPro" id="IPR026791">
    <property type="entry name" value="DOCK"/>
</dbReference>
<dbReference type="PANTHER" id="PTHR45653:SF10">
    <property type="entry name" value="MYOBLAST CITY, ISOFORM B"/>
    <property type="match status" value="1"/>
</dbReference>
<dbReference type="Pfam" id="PF20421">
    <property type="entry name" value="DHR-2_Lobe_C"/>
    <property type="match status" value="1"/>
</dbReference>
<sequence length="2169" mass="241882">MVSTAAQSADQRRGVWEPLPRFVYGYAVHSLSPSGRRDTRLSSRTRTSTFTDASGDENLVHRDVVSLEVGDEVYAFERYIPKDKEVEGIWYRGYVVCTSRRPPVIWTSPADPSGSIGQAQVKVDEAQQVFLGIFPASHIFVRDELSDAEGRLADIATMFHNVANGKSTVKDLYAQWNRDKASSDAPSHDDDDADTQSVAPGRKSFKLNPPADRANSTRARLPVYPASIRSASPTPTEVQVQKPLPPRPSLPPGGETASGVEQPIVDEIASALREWHLLMFQYLARRDYKLFQVIREQIEALHLGRRQLLSKTLSSEETANLRRQCVARLVRGNIIQGLDLIVRHPTWGGLVTVDVEGELDARSWISAVRMYAMQVSLAYMDVSPSNASEIPRLGASIDYVPTSGPHPSPAPSAFPDVSRSRSTRSLGSLGNTKLHQPSRAKFYHVLLDVRAFVATPCAPGETAELFFSLYNQAQSSFVSEEFCVVLNHNGVLARDPTRRIRTLFTDIVASDANDPIFLVCSIVRNGAMKMGSTMGSITEGKRSSELSSHRESGSTVAHSWVDVGETNSRADAPSQFRRPFGCAVLELRQLKQMATEGVEISSTREHTMPIFVATNEATFSMLHQDILNGNNREFEKSSRAECLAVSIKVFYGDTDTIVRENSSLLYDTPLTLRLGFPDVVFPGDVRNELYIKLWSADFSSTQTSTARRSFTTFTRGHVAAVTGNVQVSLEVRGRDGSRIDNVITRCSGETELSHWNSMVFQRTSQPTFGELIKVKLPASGAQQWHLFFTFKKRDTKERSSSRSVSDGVERPFAFAFLPLFPDGRAFLEDGEHMLALYQADRLSQLTPSLYLDAAPWLIANQRPDQVFVPVEMQRLAPLLRDSLIIRSSLCSTRFTQNSVLLSLLNWQGIPDKELLSTILTKFTFVGEVEIVKFLRDIFDALFAILVSPINQDSEMDHLVFTAIVTVLGIVQDRRFSNFQPVLDVYIERHFNCASASSHMIHSMNRLLQNPTSNETGSCLRAALKVWHYIFKFIARSRELQKQEEIGMGGDAPAEPLEAGFKKDLRAHLAEVTSMMSTSTPASIIGTQTIALQNFTSILPELHKVFSVVELVQIVTTFANAIVATKGRIVIWKLIMYLQIVRGFLFDVPQSRALLVDAVVMWIKPHFGRFDEYLWTQSDGSESAKDAVRIAWLESIRLSVTVVAVMLDKLQQSLVSPTILADRNLLRQEQYNVEFLLTLFPRLLESYLEFQHPANEQAIERMPSPSTTPSSAPITFPESYPFALLSQPPKSLPTSPTSAKMYNAGLGESAVVLLALVLSSPKKVLLNFLEGIVEIEGRDKLSALLTKLFKVAASIMNNDAFPSNWLNINILAHKVLIKVFDPVGTLLEREYISNESKDAAFDPAMWKESFYVLLRLLSSEQLVIEDFSPQKRRAVWRLAGDIRGEGAAILLRLWSALGWIDETSGSSSLQAGSYQVALHSLVGQVVNLCLSNHDQLRTNAVHMLYCMIITEYHVSGHFDEIENELVCKLDTLFMSDSKRDDISRAFFVGHLRHLFDASEIDSELRTRVTSFLDSVDLFLELLLSVRALPEGEEFADDRVIATLRLMNFIRRIGKDEIYIKYVHQLVNMHLQAQNYVEAALTLKLHADLHEWDLNTFAPPMEDLGLPQQSQFHRKETLCLLILDYLGKGKAWESALEICKELSFQHAEVTFNYARLAEILRHQAALLEHIVTDQRYYSDYFRVAFYGNFPVGIRNKQFVYRGYEWEKFGAFCERMLNKHPGARLLKSIGDPPVDIRFGSDQYIQCTAVVPEPNRELPIFTNPDVPPQIRTYYEHSAINLFSYTRQITKHGPDGSEEVWLEKTYLTTEEAFPTVLRRSEVVDSASDEISPVEMALQEVQQRTRELEALSIRYASLAKTGQSVTTNPLAMTLNAVVDAPIDTGVASFRESFLTGDYASRFPDRVEQVDKLRAAIDDQVRIIDSCLKLHGQLCPPEMLGFHGTLEAFFRKNFHDEIQRLAVEAHPPDPSLRAAHANLGTPTRHLSVIERRSLEPPLELGHALSRAPSVSPGPIQGNGPSPIDGNPPAKQTPLQRGLAYLARHGFNGVASGPGDSAGSDFGEGSPHDSYMNGAGVPMASLSGAASIAGSTVGSAGGSLRGRFSRFGSLNFGRRDG</sequence>
<dbReference type="InterPro" id="IPR056372">
    <property type="entry name" value="TPR_DOCK"/>
</dbReference>
<gene>
    <name evidence="9" type="ORF">PHACADRAFT_174540</name>
</gene>
<dbReference type="SMART" id="SM00667">
    <property type="entry name" value="LisH"/>
    <property type="match status" value="2"/>
</dbReference>
<dbReference type="PROSITE" id="PS50896">
    <property type="entry name" value="LISH"/>
    <property type="match status" value="1"/>
</dbReference>
<dbReference type="GO" id="GO:0005737">
    <property type="term" value="C:cytoplasm"/>
    <property type="evidence" value="ECO:0007669"/>
    <property type="project" value="UniProtKB-SubCell"/>
</dbReference>
<dbReference type="GeneID" id="18909678"/>
<dbReference type="Proteomes" id="UP000008370">
    <property type="component" value="Unassembled WGS sequence"/>
</dbReference>
<reference evidence="9 10" key="1">
    <citation type="journal article" date="2012" name="BMC Genomics">
        <title>Comparative genomics of the white-rot fungi, Phanerochaete carnosa and P. chrysosporium, to elucidate the genetic basis of the distinct wood types they colonize.</title>
        <authorList>
            <person name="Suzuki H."/>
            <person name="MacDonald J."/>
            <person name="Syed K."/>
            <person name="Salamov A."/>
            <person name="Hori C."/>
            <person name="Aerts A."/>
            <person name="Henrissat B."/>
            <person name="Wiebenga A."/>
            <person name="vanKuyk P.A."/>
            <person name="Barry K."/>
            <person name="Lindquist E."/>
            <person name="LaButti K."/>
            <person name="Lapidus A."/>
            <person name="Lucas S."/>
            <person name="Coutinho P."/>
            <person name="Gong Y."/>
            <person name="Samejima M."/>
            <person name="Mahadevan R."/>
            <person name="Abou-Zaid M."/>
            <person name="de Vries R.P."/>
            <person name="Igarashi K."/>
            <person name="Yadav J.S."/>
            <person name="Grigoriev I.V."/>
            <person name="Master E.R."/>
        </authorList>
    </citation>
    <scope>NUCLEOTIDE SEQUENCE [LARGE SCALE GENOMIC DNA]</scope>
    <source>
        <strain evidence="9 10">HHB-10118-sp</strain>
    </source>
</reference>
<dbReference type="OrthoDB" id="18896at2759"/>
<dbReference type="InterPro" id="IPR032376">
    <property type="entry name" value="DOCK_N"/>
</dbReference>
<dbReference type="Gene3D" id="2.60.40.150">
    <property type="entry name" value="C2 domain"/>
    <property type="match status" value="1"/>
</dbReference>
<dbReference type="PROSITE" id="PS51651">
    <property type="entry name" value="DOCKER"/>
    <property type="match status" value="1"/>
</dbReference>
<dbReference type="InterPro" id="IPR027007">
    <property type="entry name" value="C2_DOCK-type_domain"/>
</dbReference>
<dbReference type="Gene3D" id="1.25.40.410">
    <property type="match status" value="1"/>
</dbReference>
<dbReference type="InterPro" id="IPR043161">
    <property type="entry name" value="DOCK_C_lobe_A"/>
</dbReference>
<evidence type="ECO:0000313" key="9">
    <source>
        <dbReference type="EMBL" id="EKM54038.1"/>
    </source>
</evidence>
<dbReference type="CDD" id="cd11684">
    <property type="entry name" value="DHR2_DOCK"/>
    <property type="match status" value="1"/>
</dbReference>
<comment type="subcellular location">
    <subcellularLocation>
        <location evidence="1">Cytoplasm</location>
    </subcellularLocation>
</comment>
<dbReference type="InterPro" id="IPR046773">
    <property type="entry name" value="DOCKER_Lobe_C"/>
</dbReference>
<feature type="domain" description="C2 DOCK-type" evidence="7">
    <location>
        <begin position="686"/>
        <end position="890"/>
    </location>
</feature>
<keyword evidence="4" id="KW-0344">Guanine-nucleotide releasing factor</keyword>
<dbReference type="InterPro" id="IPR046769">
    <property type="entry name" value="DOCKER_Lobe_A"/>
</dbReference>
<dbReference type="InterPro" id="IPR006594">
    <property type="entry name" value="LisH"/>
</dbReference>
<dbReference type="Gene3D" id="1.20.58.740">
    <property type="match status" value="1"/>
</dbReference>
<evidence type="ECO:0000256" key="5">
    <source>
        <dbReference type="PROSITE-ProRule" id="PRU00983"/>
    </source>
</evidence>
<evidence type="ECO:0000256" key="2">
    <source>
        <dbReference type="ARBA" id="ARBA00022490"/>
    </source>
</evidence>
<dbReference type="PROSITE" id="PS51650">
    <property type="entry name" value="C2_DOCK"/>
    <property type="match status" value="1"/>
</dbReference>
<dbReference type="GO" id="GO:0007264">
    <property type="term" value="P:small GTPase-mediated signal transduction"/>
    <property type="evidence" value="ECO:0007669"/>
    <property type="project" value="InterPro"/>
</dbReference>
<evidence type="ECO:0000313" key="10">
    <source>
        <dbReference type="Proteomes" id="UP000008370"/>
    </source>
</evidence>
<dbReference type="RefSeq" id="XP_007396743.1">
    <property type="nucleotide sequence ID" value="XM_007396681.1"/>
</dbReference>
<keyword evidence="2" id="KW-0963">Cytoplasm</keyword>
<dbReference type="InterPro" id="IPR042455">
    <property type="entry name" value="DOCK_N_sub1"/>
</dbReference>
<dbReference type="Pfam" id="PF23554">
    <property type="entry name" value="TPR_DOCK"/>
    <property type="match status" value="2"/>
</dbReference>
<dbReference type="Pfam" id="PF16172">
    <property type="entry name" value="DOCK_N"/>
    <property type="match status" value="1"/>
</dbReference>
<evidence type="ECO:0000256" key="1">
    <source>
        <dbReference type="ARBA" id="ARBA00004496"/>
    </source>
</evidence>
<dbReference type="CDD" id="cd08679">
    <property type="entry name" value="C2_DOCK180_related"/>
    <property type="match status" value="1"/>
</dbReference>
<organism evidence="9 10">
    <name type="scientific">Phanerochaete carnosa (strain HHB-10118-sp)</name>
    <name type="common">White-rot fungus</name>
    <name type="synonym">Peniophora carnosa</name>
    <dbReference type="NCBI Taxonomy" id="650164"/>
    <lineage>
        <taxon>Eukaryota</taxon>
        <taxon>Fungi</taxon>
        <taxon>Dikarya</taxon>
        <taxon>Basidiomycota</taxon>
        <taxon>Agaricomycotina</taxon>
        <taxon>Agaricomycetes</taxon>
        <taxon>Polyporales</taxon>
        <taxon>Phanerochaetaceae</taxon>
        <taxon>Phanerochaete</taxon>
    </lineage>
</organism>
<dbReference type="GO" id="GO:0005886">
    <property type="term" value="C:plasma membrane"/>
    <property type="evidence" value="ECO:0007669"/>
    <property type="project" value="TreeGrafter"/>
</dbReference>
<dbReference type="STRING" id="650164.K5VRC8"/>